<feature type="transmembrane region" description="Helical" evidence="1">
    <location>
        <begin position="88"/>
        <end position="107"/>
    </location>
</feature>
<keyword evidence="1" id="KW-0812">Transmembrane</keyword>
<keyword evidence="1" id="KW-1133">Transmembrane helix</keyword>
<gene>
    <name evidence="2" type="ORF">VQ02_15575</name>
</gene>
<keyword evidence="3" id="KW-1185">Reference proteome</keyword>
<feature type="transmembrane region" description="Helical" evidence="1">
    <location>
        <begin position="32"/>
        <end position="54"/>
    </location>
</feature>
<proteinExistence type="predicted"/>
<evidence type="ECO:0000313" key="3">
    <source>
        <dbReference type="Proteomes" id="UP000035955"/>
    </source>
</evidence>
<keyword evidence="1" id="KW-0472">Membrane</keyword>
<dbReference type="RefSeq" id="WP_048445108.1">
    <property type="nucleotide sequence ID" value="NZ_LABY01000101.1"/>
</dbReference>
<name>A0A0J6SSM5_9HYPH</name>
<protein>
    <recommendedName>
        <fullName evidence="4">Transmembrane protein</fullName>
    </recommendedName>
</protein>
<sequence>MIIWSGWGVLSALIIVLSFVGGVVLDLQLTKVGVPAPTGILLAWLAGAALNWVVGQRLNGQPGRELVDARTGQRVVLVPNHTLFWIKMQYYSVVMLLLGALVAVATLTRAPRPPV</sequence>
<dbReference type="Proteomes" id="UP000035955">
    <property type="component" value="Unassembled WGS sequence"/>
</dbReference>
<dbReference type="AlphaFoldDB" id="A0A0J6SSM5"/>
<dbReference type="EMBL" id="LABY01000101">
    <property type="protein sequence ID" value="KMO36378.1"/>
    <property type="molecule type" value="Genomic_DNA"/>
</dbReference>
<reference evidence="2 3" key="1">
    <citation type="submission" date="2015-03" db="EMBL/GenBank/DDBJ databases">
        <title>Genome sequencing of Methylobacterium variabile DSM 16961.</title>
        <authorList>
            <person name="Chaudhry V."/>
            <person name="Patil P.B."/>
        </authorList>
    </citation>
    <scope>NUCLEOTIDE SEQUENCE [LARGE SCALE GENOMIC DNA]</scope>
    <source>
        <strain evidence="2 3">DSM 16961</strain>
    </source>
</reference>
<accession>A0A0J6SSM5</accession>
<dbReference type="PATRIC" id="fig|298794.3.peg.99"/>
<feature type="transmembrane region" description="Helical" evidence="1">
    <location>
        <begin position="6"/>
        <end position="25"/>
    </location>
</feature>
<evidence type="ECO:0000313" key="2">
    <source>
        <dbReference type="EMBL" id="KMO36378.1"/>
    </source>
</evidence>
<evidence type="ECO:0008006" key="4">
    <source>
        <dbReference type="Google" id="ProtNLM"/>
    </source>
</evidence>
<evidence type="ECO:0000256" key="1">
    <source>
        <dbReference type="SAM" id="Phobius"/>
    </source>
</evidence>
<comment type="caution">
    <text evidence="2">The sequence shown here is derived from an EMBL/GenBank/DDBJ whole genome shotgun (WGS) entry which is preliminary data.</text>
</comment>
<organism evidence="2 3">
    <name type="scientific">Methylobacterium variabile</name>
    <dbReference type="NCBI Taxonomy" id="298794"/>
    <lineage>
        <taxon>Bacteria</taxon>
        <taxon>Pseudomonadati</taxon>
        <taxon>Pseudomonadota</taxon>
        <taxon>Alphaproteobacteria</taxon>
        <taxon>Hyphomicrobiales</taxon>
        <taxon>Methylobacteriaceae</taxon>
        <taxon>Methylobacterium</taxon>
    </lineage>
</organism>
<dbReference type="OrthoDB" id="769710at2"/>